<dbReference type="GO" id="GO:0004519">
    <property type="term" value="F:endonuclease activity"/>
    <property type="evidence" value="ECO:0007669"/>
    <property type="project" value="UniProtKB-KW"/>
</dbReference>
<dbReference type="AlphaFoldDB" id="A0A1Y2UHQ8"/>
<dbReference type="EMBL" id="MIMV01000233">
    <property type="protein sequence ID" value="OTA82186.1"/>
    <property type="molecule type" value="Genomic_DNA"/>
</dbReference>
<protein>
    <submittedName>
        <fullName evidence="8">Very short patch repair endonuclease</fullName>
    </submittedName>
</protein>
<keyword evidence="4" id="KW-0378">Hydrolase</keyword>
<dbReference type="InterPro" id="IPR007569">
    <property type="entry name" value="DUF559"/>
</dbReference>
<name>A0A1Y2UHQ8_LIMRT</name>
<keyword evidence="2 8" id="KW-0255">Endonuclease</keyword>
<comment type="similarity">
    <text evidence="6">Belongs to the Vsr family.</text>
</comment>
<dbReference type="InterPro" id="IPR004603">
    <property type="entry name" value="DNA_mismatch_endonuc_vsr"/>
</dbReference>
<reference evidence="9 10" key="2">
    <citation type="submission" date="2016-09" db="EMBL/GenBank/DDBJ databases">
        <title>Lactobacillus reuteri KLR3006, genome sequencing and assembly.</title>
        <authorList>
            <person name="Lee J.-Y."/>
            <person name="Kim E.B."/>
            <person name="Choi Y.-J."/>
        </authorList>
    </citation>
    <scope>NUCLEOTIDE SEQUENCE [LARGE SCALE GENOMIC DNA]</scope>
    <source>
        <strain evidence="9 10">KLR3006</strain>
    </source>
</reference>
<keyword evidence="1" id="KW-0540">Nuclease</keyword>
<dbReference type="RefSeq" id="WP_086136084.1">
    <property type="nucleotide sequence ID" value="NZ_JBNPKW010000050.1"/>
</dbReference>
<evidence type="ECO:0000256" key="3">
    <source>
        <dbReference type="ARBA" id="ARBA00022763"/>
    </source>
</evidence>
<dbReference type="CDD" id="cd00221">
    <property type="entry name" value="Vsr"/>
    <property type="match status" value="1"/>
</dbReference>
<evidence type="ECO:0000313" key="8">
    <source>
        <dbReference type="EMBL" id="OTA81687.1"/>
    </source>
</evidence>
<dbReference type="GO" id="GO:0016787">
    <property type="term" value="F:hydrolase activity"/>
    <property type="evidence" value="ECO:0007669"/>
    <property type="project" value="UniProtKB-KW"/>
</dbReference>
<evidence type="ECO:0000256" key="5">
    <source>
        <dbReference type="ARBA" id="ARBA00023204"/>
    </source>
</evidence>
<dbReference type="EMBL" id="MIMU01000135">
    <property type="protein sequence ID" value="OTA81687.1"/>
    <property type="molecule type" value="Genomic_DNA"/>
</dbReference>
<dbReference type="Proteomes" id="UP000194286">
    <property type="component" value="Unassembled WGS sequence"/>
</dbReference>
<feature type="domain" description="DUF559" evidence="7">
    <location>
        <begin position="98"/>
        <end position="135"/>
    </location>
</feature>
<dbReference type="GO" id="GO:0006298">
    <property type="term" value="P:mismatch repair"/>
    <property type="evidence" value="ECO:0007669"/>
    <property type="project" value="InterPro"/>
</dbReference>
<evidence type="ECO:0000313" key="11">
    <source>
        <dbReference type="Proteomes" id="UP000194286"/>
    </source>
</evidence>
<dbReference type="Proteomes" id="UP000194219">
    <property type="component" value="Unassembled WGS sequence"/>
</dbReference>
<evidence type="ECO:0000256" key="1">
    <source>
        <dbReference type="ARBA" id="ARBA00022722"/>
    </source>
</evidence>
<keyword evidence="5" id="KW-0234">DNA repair</keyword>
<sequence length="140" mass="17258">MSKYKFESSERTRQRMSRVHSTNGKDEVILEKLLWHSGVRYRKNFKKLPGKPDIAITKQKVAVFIDGEFWHGYDWSHYKHHIKSNRDYWIPKIEYNIKHDKLVNEELKKMGWKVLRFWSKKVIKNTEYYHQLILWYLKDD</sequence>
<dbReference type="NCBIfam" id="TIGR00632">
    <property type="entry name" value="vsr"/>
    <property type="match status" value="1"/>
</dbReference>
<dbReference type="Pfam" id="PF04480">
    <property type="entry name" value="DUF559"/>
    <property type="match status" value="1"/>
</dbReference>
<dbReference type="SUPFAM" id="SSF52980">
    <property type="entry name" value="Restriction endonuclease-like"/>
    <property type="match status" value="1"/>
</dbReference>
<evidence type="ECO:0000256" key="2">
    <source>
        <dbReference type="ARBA" id="ARBA00022759"/>
    </source>
</evidence>
<dbReference type="Pfam" id="PF03852">
    <property type="entry name" value="Vsr"/>
    <property type="match status" value="1"/>
</dbReference>
<evidence type="ECO:0000313" key="9">
    <source>
        <dbReference type="EMBL" id="OTA82186.1"/>
    </source>
</evidence>
<keyword evidence="3" id="KW-0227">DNA damage</keyword>
<dbReference type="Gene3D" id="3.40.960.10">
    <property type="entry name" value="VSR Endonuclease"/>
    <property type="match status" value="1"/>
</dbReference>
<proteinExistence type="inferred from homology"/>
<evidence type="ECO:0000256" key="6">
    <source>
        <dbReference type="ARBA" id="ARBA00029466"/>
    </source>
</evidence>
<evidence type="ECO:0000259" key="7">
    <source>
        <dbReference type="Pfam" id="PF04480"/>
    </source>
</evidence>
<dbReference type="InterPro" id="IPR011335">
    <property type="entry name" value="Restrct_endonuc-II-like"/>
</dbReference>
<evidence type="ECO:0000313" key="10">
    <source>
        <dbReference type="Proteomes" id="UP000194219"/>
    </source>
</evidence>
<accession>A0A1Y2UHQ8</accession>
<gene>
    <name evidence="8" type="ORF">BHL82_09710</name>
    <name evidence="9" type="ORF">BHL83_09115</name>
</gene>
<organism evidence="8 11">
    <name type="scientific">Limosilactobacillus reuteri</name>
    <name type="common">Lactobacillus reuteri</name>
    <dbReference type="NCBI Taxonomy" id="1598"/>
    <lineage>
        <taxon>Bacteria</taxon>
        <taxon>Bacillati</taxon>
        <taxon>Bacillota</taxon>
        <taxon>Bacilli</taxon>
        <taxon>Lactobacillales</taxon>
        <taxon>Lactobacillaceae</taxon>
        <taxon>Limosilactobacillus</taxon>
    </lineage>
</organism>
<reference evidence="8 11" key="1">
    <citation type="submission" date="2016-09" db="EMBL/GenBank/DDBJ databases">
        <title>Lactobacillus reuteri KLR3005, genome sequencing and assembly.</title>
        <authorList>
            <person name="Lee J.-Y."/>
            <person name="Kim E.B."/>
            <person name="Choi Y.-J."/>
        </authorList>
    </citation>
    <scope>NUCLEOTIDE SEQUENCE [LARGE SCALE GENOMIC DNA]</scope>
    <source>
        <strain evidence="8 11">KLR3005</strain>
    </source>
</reference>
<comment type="caution">
    <text evidence="8">The sequence shown here is derived from an EMBL/GenBank/DDBJ whole genome shotgun (WGS) entry which is preliminary data.</text>
</comment>
<evidence type="ECO:0000256" key="4">
    <source>
        <dbReference type="ARBA" id="ARBA00022801"/>
    </source>
</evidence>